<dbReference type="RefSeq" id="WP_087216359.1">
    <property type="nucleotide sequence ID" value="NZ_NFLC01000058.1"/>
</dbReference>
<sequence length="94" mass="10820">MNLISAYVEGKYIGSFEHTFENVAKFINSIVDDEQYVLVDESDDFILSTFGCYIDEVFSEYYRRELLKFLVPLQMSGEVTEVQLVSLEGVSINE</sequence>
<gene>
    <name evidence="1" type="ORF">B5E88_12245</name>
</gene>
<evidence type="ECO:0000313" key="2">
    <source>
        <dbReference type="Proteomes" id="UP000196074"/>
    </source>
</evidence>
<organism evidence="1 2">
    <name type="scientific">Enterococcus cecorum</name>
    <dbReference type="NCBI Taxonomy" id="44008"/>
    <lineage>
        <taxon>Bacteria</taxon>
        <taxon>Bacillati</taxon>
        <taxon>Bacillota</taxon>
        <taxon>Bacilli</taxon>
        <taxon>Lactobacillales</taxon>
        <taxon>Enterococcaceae</taxon>
        <taxon>Enterococcus</taxon>
    </lineage>
</organism>
<proteinExistence type="predicted"/>
<evidence type="ECO:0000313" key="1">
    <source>
        <dbReference type="EMBL" id="OUQ07287.1"/>
    </source>
</evidence>
<name>A0A1Y4QPW2_9ENTE</name>
<dbReference type="Proteomes" id="UP000196074">
    <property type="component" value="Unassembled WGS sequence"/>
</dbReference>
<comment type="caution">
    <text evidence="1">The sequence shown here is derived from an EMBL/GenBank/DDBJ whole genome shotgun (WGS) entry which is preliminary data.</text>
</comment>
<reference evidence="2" key="1">
    <citation type="submission" date="2017-04" db="EMBL/GenBank/DDBJ databases">
        <title>Function of individual gut microbiota members based on whole genome sequencing of pure cultures obtained from chicken caecum.</title>
        <authorList>
            <person name="Medvecky M."/>
            <person name="Cejkova D."/>
            <person name="Polansky O."/>
            <person name="Karasova D."/>
            <person name="Kubasova T."/>
            <person name="Cizek A."/>
            <person name="Rychlik I."/>
        </authorList>
    </citation>
    <scope>NUCLEOTIDE SEQUENCE [LARGE SCALE GENOMIC DNA]</scope>
    <source>
        <strain evidence="2">An144</strain>
    </source>
</reference>
<dbReference type="AlphaFoldDB" id="A0A1Y4QPW2"/>
<accession>A0A1Y4QPW2</accession>
<dbReference type="EMBL" id="NFLC01000058">
    <property type="protein sequence ID" value="OUQ07287.1"/>
    <property type="molecule type" value="Genomic_DNA"/>
</dbReference>
<protein>
    <submittedName>
        <fullName evidence="1">Uncharacterized protein</fullName>
    </submittedName>
</protein>